<evidence type="ECO:0000256" key="4">
    <source>
        <dbReference type="HAMAP-Rule" id="MF_01201"/>
    </source>
</evidence>
<organism evidence="8 9">
    <name type="scientific">Aeromicrobium endophyticum</name>
    <dbReference type="NCBI Taxonomy" id="2292704"/>
    <lineage>
        <taxon>Bacteria</taxon>
        <taxon>Bacillati</taxon>
        <taxon>Actinomycetota</taxon>
        <taxon>Actinomycetes</taxon>
        <taxon>Propionibacteriales</taxon>
        <taxon>Nocardioidaceae</taxon>
        <taxon>Aeromicrobium</taxon>
    </lineage>
</organism>
<evidence type="ECO:0000313" key="9">
    <source>
        <dbReference type="Proteomes" id="UP000265581"/>
    </source>
</evidence>
<comment type="catalytic activity">
    <reaction evidence="4">
        <text>L-alanine = D-alanine</text>
        <dbReference type="Rhea" id="RHEA:20249"/>
        <dbReference type="ChEBI" id="CHEBI:57416"/>
        <dbReference type="ChEBI" id="CHEBI:57972"/>
        <dbReference type="EC" id="5.1.1.1"/>
    </reaction>
</comment>
<dbReference type="GO" id="GO:0005829">
    <property type="term" value="C:cytosol"/>
    <property type="evidence" value="ECO:0007669"/>
    <property type="project" value="TreeGrafter"/>
</dbReference>
<name>A0A371P3I8_9ACTN</name>
<feature type="binding site" evidence="4 6">
    <location>
        <position position="320"/>
    </location>
    <ligand>
        <name>substrate</name>
    </ligand>
</feature>
<dbReference type="GO" id="GO:0008784">
    <property type="term" value="F:alanine racemase activity"/>
    <property type="evidence" value="ECO:0007669"/>
    <property type="project" value="UniProtKB-UniRule"/>
</dbReference>
<evidence type="ECO:0000256" key="3">
    <source>
        <dbReference type="ARBA" id="ARBA00023235"/>
    </source>
</evidence>
<dbReference type="RefSeq" id="WP_119704563.1">
    <property type="nucleotide sequence ID" value="NZ_JBHSOI010000002.1"/>
</dbReference>
<keyword evidence="2 4" id="KW-0663">Pyridoxal phosphate</keyword>
<reference evidence="8 9" key="1">
    <citation type="submission" date="2018-08" db="EMBL/GenBank/DDBJ databases">
        <title>Aeromicrobium sp. M2KJ-4, whole genome shotgun sequence.</title>
        <authorList>
            <person name="Tuo L."/>
        </authorList>
    </citation>
    <scope>NUCLEOTIDE SEQUENCE [LARGE SCALE GENOMIC DNA]</scope>
    <source>
        <strain evidence="8 9">M2KJ-4</strain>
    </source>
</reference>
<keyword evidence="9" id="KW-1185">Reference proteome</keyword>
<dbReference type="GO" id="GO:0009252">
    <property type="term" value="P:peptidoglycan biosynthetic process"/>
    <property type="evidence" value="ECO:0007669"/>
    <property type="project" value="TreeGrafter"/>
</dbReference>
<protein>
    <recommendedName>
        <fullName evidence="4">Alanine racemase</fullName>
        <ecNumber evidence="4">5.1.1.1</ecNumber>
    </recommendedName>
</protein>
<dbReference type="SMART" id="SM01005">
    <property type="entry name" value="Ala_racemase_C"/>
    <property type="match status" value="1"/>
</dbReference>
<dbReference type="CDD" id="cd00430">
    <property type="entry name" value="PLPDE_III_AR"/>
    <property type="match status" value="1"/>
</dbReference>
<comment type="cofactor">
    <cofactor evidence="1 4 5">
        <name>pyridoxal 5'-phosphate</name>
        <dbReference type="ChEBI" id="CHEBI:597326"/>
    </cofactor>
</comment>
<evidence type="ECO:0000256" key="6">
    <source>
        <dbReference type="PIRSR" id="PIRSR600821-52"/>
    </source>
</evidence>
<dbReference type="OrthoDB" id="9813814at2"/>
<dbReference type="InterPro" id="IPR009006">
    <property type="entry name" value="Ala_racemase/Decarboxylase_C"/>
</dbReference>
<comment type="pathway">
    <text evidence="4">Amino-acid biosynthesis; D-alanine biosynthesis; D-alanine from L-alanine: step 1/1.</text>
</comment>
<comment type="caution">
    <text evidence="8">The sequence shown here is derived from an EMBL/GenBank/DDBJ whole genome shotgun (WGS) entry which is preliminary data.</text>
</comment>
<dbReference type="PRINTS" id="PR00992">
    <property type="entry name" value="ALARACEMASE"/>
</dbReference>
<dbReference type="PANTHER" id="PTHR30511:SF0">
    <property type="entry name" value="ALANINE RACEMASE, CATABOLIC-RELATED"/>
    <property type="match status" value="1"/>
</dbReference>
<dbReference type="GO" id="GO:0030632">
    <property type="term" value="P:D-alanine biosynthetic process"/>
    <property type="evidence" value="ECO:0007669"/>
    <property type="project" value="UniProtKB-UniRule"/>
</dbReference>
<dbReference type="InterPro" id="IPR011079">
    <property type="entry name" value="Ala_racemase_C"/>
</dbReference>
<evidence type="ECO:0000256" key="2">
    <source>
        <dbReference type="ARBA" id="ARBA00022898"/>
    </source>
</evidence>
<feature type="modified residue" description="N6-(pyridoxal phosphate)lysine" evidence="4 5">
    <location>
        <position position="46"/>
    </location>
</feature>
<evidence type="ECO:0000256" key="1">
    <source>
        <dbReference type="ARBA" id="ARBA00001933"/>
    </source>
</evidence>
<dbReference type="SUPFAM" id="SSF51419">
    <property type="entry name" value="PLP-binding barrel"/>
    <property type="match status" value="1"/>
</dbReference>
<feature type="domain" description="Alanine racemase C-terminal" evidence="7">
    <location>
        <begin position="251"/>
        <end position="378"/>
    </location>
</feature>
<dbReference type="Gene3D" id="3.20.20.10">
    <property type="entry name" value="Alanine racemase"/>
    <property type="match status" value="1"/>
</dbReference>
<comment type="function">
    <text evidence="4">Catalyzes the interconversion of L-alanine and D-alanine. May also act on other amino acids.</text>
</comment>
<dbReference type="NCBIfam" id="TIGR00492">
    <property type="entry name" value="alr"/>
    <property type="match status" value="1"/>
</dbReference>
<evidence type="ECO:0000256" key="5">
    <source>
        <dbReference type="PIRSR" id="PIRSR600821-50"/>
    </source>
</evidence>
<dbReference type="Pfam" id="PF00842">
    <property type="entry name" value="Ala_racemase_C"/>
    <property type="match status" value="1"/>
</dbReference>
<dbReference type="HAMAP" id="MF_01201">
    <property type="entry name" value="Ala_racemase"/>
    <property type="match status" value="1"/>
</dbReference>
<sequence>MTEPAHVVRPEPSLPGPRLEIDLEAIADNTRLLADRARGSLMAVVKADGFGHGLLDVATTALTHGATSLGVTSLGEAMALRSAGIAAPVLSWLSPPTADFRPAVAAGVELAAPSLEHLRAIRAAADAVGRPALVHLHADTGLARDGASPDAWQQLCQAAAVDHGRGRLRVVGLMGHLACADRPGDPANAVGREAFARFVATARAAGLDEARCHLAATAATLTDPSSHHDLCRVGAGLVGIDPSGTTMLRSAMTLRAPLVSVRSVPAGTGVGYGHTHVTERRTSLGLLPVGYADGIPRSSSGRGEVLVHGRRCRTLGLVSMDQTVVDLGDLPARPGDTVTVMGPGDDGEPTVTEWAAWSQSLPHDVVTGFGPRVARTIHAARSPRLRAVSALDVRSRP</sequence>
<keyword evidence="3 4" id="KW-0413">Isomerase</keyword>
<dbReference type="InterPro" id="IPR000821">
    <property type="entry name" value="Ala_racemase"/>
</dbReference>
<evidence type="ECO:0000259" key="7">
    <source>
        <dbReference type="SMART" id="SM01005"/>
    </source>
</evidence>
<comment type="similarity">
    <text evidence="4">Belongs to the alanine racemase family.</text>
</comment>
<dbReference type="PANTHER" id="PTHR30511">
    <property type="entry name" value="ALANINE RACEMASE"/>
    <property type="match status" value="1"/>
</dbReference>
<dbReference type="SUPFAM" id="SSF50621">
    <property type="entry name" value="Alanine racemase C-terminal domain-like"/>
    <property type="match status" value="1"/>
</dbReference>
<feature type="binding site" evidence="4 6">
    <location>
        <position position="144"/>
    </location>
    <ligand>
        <name>substrate</name>
    </ligand>
</feature>
<dbReference type="InterPro" id="IPR029066">
    <property type="entry name" value="PLP-binding_barrel"/>
</dbReference>
<dbReference type="InterPro" id="IPR001608">
    <property type="entry name" value="Ala_racemase_N"/>
</dbReference>
<gene>
    <name evidence="8" type="primary">alr</name>
    <name evidence="8" type="ORF">DX116_12310</name>
</gene>
<dbReference type="AlphaFoldDB" id="A0A371P3I8"/>
<feature type="active site" description="Proton acceptor; specific for L-alanine" evidence="4">
    <location>
        <position position="272"/>
    </location>
</feature>
<dbReference type="UniPathway" id="UPA00042">
    <property type="reaction ID" value="UER00497"/>
</dbReference>
<dbReference type="EC" id="5.1.1.1" evidence="4"/>
<dbReference type="Gene3D" id="2.40.37.10">
    <property type="entry name" value="Lyase, Ornithine Decarboxylase, Chain A, domain 1"/>
    <property type="match status" value="1"/>
</dbReference>
<proteinExistence type="inferred from homology"/>
<dbReference type="GO" id="GO:0030170">
    <property type="term" value="F:pyridoxal phosphate binding"/>
    <property type="evidence" value="ECO:0007669"/>
    <property type="project" value="UniProtKB-UniRule"/>
</dbReference>
<evidence type="ECO:0000313" key="8">
    <source>
        <dbReference type="EMBL" id="REK69966.1"/>
    </source>
</evidence>
<feature type="active site" description="Proton acceptor; specific for D-alanine" evidence="4">
    <location>
        <position position="46"/>
    </location>
</feature>
<dbReference type="EMBL" id="QUBR01000002">
    <property type="protein sequence ID" value="REK69966.1"/>
    <property type="molecule type" value="Genomic_DNA"/>
</dbReference>
<accession>A0A371P3I8</accession>
<dbReference type="Pfam" id="PF01168">
    <property type="entry name" value="Ala_racemase_N"/>
    <property type="match status" value="1"/>
</dbReference>
<dbReference type="Proteomes" id="UP000265581">
    <property type="component" value="Unassembled WGS sequence"/>
</dbReference>